<gene>
    <name evidence="9" type="ORF">DMN91_012133</name>
</gene>
<dbReference type="GO" id="GO:0000977">
    <property type="term" value="F:RNA polymerase II transcription regulatory region sequence-specific DNA binding"/>
    <property type="evidence" value="ECO:0007669"/>
    <property type="project" value="TreeGrafter"/>
</dbReference>
<dbReference type="SMART" id="SM00398">
    <property type="entry name" value="HMG"/>
    <property type="match status" value="1"/>
</dbReference>
<feature type="region of interest" description="Disordered" evidence="7">
    <location>
        <begin position="391"/>
        <end position="481"/>
    </location>
</feature>
<evidence type="ECO:0000313" key="9">
    <source>
        <dbReference type="EMBL" id="RLU15139.1"/>
    </source>
</evidence>
<dbReference type="PANTHER" id="PTHR13059">
    <property type="entry name" value="HMG-BOX TRANSCRIPTION FACTOR BBX"/>
    <property type="match status" value="1"/>
</dbReference>
<feature type="compositionally biased region" description="Basic residues" evidence="7">
    <location>
        <begin position="512"/>
        <end position="522"/>
    </location>
</feature>
<feature type="compositionally biased region" description="Polar residues" evidence="7">
    <location>
        <begin position="424"/>
        <end position="445"/>
    </location>
</feature>
<dbReference type="AlphaFoldDB" id="A0A3L8D4G8"/>
<keyword evidence="2" id="KW-0805">Transcription regulation</keyword>
<dbReference type="GO" id="GO:0000981">
    <property type="term" value="F:DNA-binding transcription factor activity, RNA polymerase II-specific"/>
    <property type="evidence" value="ECO:0007669"/>
    <property type="project" value="TreeGrafter"/>
</dbReference>
<dbReference type="Gene3D" id="1.10.30.10">
    <property type="entry name" value="High mobility group box domain"/>
    <property type="match status" value="1"/>
</dbReference>
<evidence type="ECO:0000256" key="6">
    <source>
        <dbReference type="PROSITE-ProRule" id="PRU00267"/>
    </source>
</evidence>
<reference evidence="9 10" key="1">
    <citation type="journal article" date="2018" name="Genome Res.">
        <title>The genomic architecture and molecular evolution of ant odorant receptors.</title>
        <authorList>
            <person name="McKenzie S.K."/>
            <person name="Kronauer D.J.C."/>
        </authorList>
    </citation>
    <scope>NUCLEOTIDE SEQUENCE [LARGE SCALE GENOMIC DNA]</scope>
    <source>
        <strain evidence="9">Clonal line C1</strain>
    </source>
</reference>
<evidence type="ECO:0000256" key="2">
    <source>
        <dbReference type="ARBA" id="ARBA00023015"/>
    </source>
</evidence>
<name>A0A3L8D4G8_OOCBI</name>
<dbReference type="InterPro" id="IPR009071">
    <property type="entry name" value="HMG_box_dom"/>
</dbReference>
<dbReference type="PROSITE" id="PS50118">
    <property type="entry name" value="HMG_BOX_2"/>
    <property type="match status" value="1"/>
</dbReference>
<keyword evidence="3 6" id="KW-0238">DNA-binding</keyword>
<feature type="compositionally biased region" description="Basic and acidic residues" evidence="7">
    <location>
        <begin position="245"/>
        <end position="262"/>
    </location>
</feature>
<feature type="compositionally biased region" description="Low complexity" evidence="7">
    <location>
        <begin position="538"/>
        <end position="549"/>
    </location>
</feature>
<feature type="compositionally biased region" description="Basic and acidic residues" evidence="7">
    <location>
        <begin position="346"/>
        <end position="356"/>
    </location>
</feature>
<accession>A0A3L8D4G8</accession>
<organism evidence="9 10">
    <name type="scientific">Ooceraea biroi</name>
    <name type="common">Clonal raider ant</name>
    <name type="synonym">Cerapachys biroi</name>
    <dbReference type="NCBI Taxonomy" id="2015173"/>
    <lineage>
        <taxon>Eukaryota</taxon>
        <taxon>Metazoa</taxon>
        <taxon>Ecdysozoa</taxon>
        <taxon>Arthropoda</taxon>
        <taxon>Hexapoda</taxon>
        <taxon>Insecta</taxon>
        <taxon>Pterygota</taxon>
        <taxon>Neoptera</taxon>
        <taxon>Endopterygota</taxon>
        <taxon>Hymenoptera</taxon>
        <taxon>Apocrita</taxon>
        <taxon>Aculeata</taxon>
        <taxon>Formicoidea</taxon>
        <taxon>Formicidae</taxon>
        <taxon>Dorylinae</taxon>
        <taxon>Ooceraea</taxon>
    </lineage>
</organism>
<evidence type="ECO:0000313" key="10">
    <source>
        <dbReference type="Proteomes" id="UP000279307"/>
    </source>
</evidence>
<protein>
    <recommendedName>
        <fullName evidence="8">HMG box domain-containing protein</fullName>
    </recommendedName>
</protein>
<dbReference type="CDD" id="cd21989">
    <property type="entry name" value="HMG-box_HBP2"/>
    <property type="match status" value="1"/>
</dbReference>
<dbReference type="InterPro" id="IPR052412">
    <property type="entry name" value="CC-Dev_Transcription_Reg"/>
</dbReference>
<comment type="caution">
    <text evidence="9">The sequence shown here is derived from an EMBL/GenBank/DDBJ whole genome shotgun (WGS) entry which is preliminary data.</text>
</comment>
<feature type="compositionally biased region" description="Basic and acidic residues" evidence="7">
    <location>
        <begin position="413"/>
        <end position="423"/>
    </location>
</feature>
<dbReference type="PANTHER" id="PTHR13059:SF10">
    <property type="entry name" value="HMG BOX TRANSCRIPTION FACTOR BBX"/>
    <property type="match status" value="1"/>
</dbReference>
<keyword evidence="5 6" id="KW-0539">Nucleus</keyword>
<dbReference type="InterPro" id="IPR049523">
    <property type="entry name" value="BBX_HMG-box"/>
</dbReference>
<evidence type="ECO:0000256" key="5">
    <source>
        <dbReference type="ARBA" id="ARBA00023242"/>
    </source>
</evidence>
<keyword evidence="4" id="KW-0804">Transcription</keyword>
<feature type="domain" description="HMG box" evidence="8">
    <location>
        <begin position="143"/>
        <end position="211"/>
    </location>
</feature>
<dbReference type="SUPFAM" id="SSF47095">
    <property type="entry name" value="HMG-box"/>
    <property type="match status" value="1"/>
</dbReference>
<feature type="DNA-binding region" description="HMG box" evidence="6">
    <location>
        <begin position="143"/>
        <end position="211"/>
    </location>
</feature>
<feature type="region of interest" description="Disordered" evidence="7">
    <location>
        <begin position="218"/>
        <end position="356"/>
    </location>
</feature>
<keyword evidence="1" id="KW-0597">Phosphoprotein</keyword>
<feature type="compositionally biased region" description="Basic and acidic residues" evidence="7">
    <location>
        <begin position="322"/>
        <end position="334"/>
    </location>
</feature>
<feature type="compositionally biased region" description="Polar residues" evidence="7">
    <location>
        <begin position="277"/>
        <end position="297"/>
    </location>
</feature>
<evidence type="ECO:0000256" key="7">
    <source>
        <dbReference type="SAM" id="MobiDB-lite"/>
    </source>
</evidence>
<feature type="compositionally biased region" description="Polar residues" evidence="7">
    <location>
        <begin position="234"/>
        <end position="244"/>
    </location>
</feature>
<evidence type="ECO:0000259" key="8">
    <source>
        <dbReference type="PROSITE" id="PS50118"/>
    </source>
</evidence>
<sequence>MHRPSHRTKRALLCQKSSADSFRDAVHRRARYRRATTGTKTTGTTDGRRFVTSTCSCACVCVNDGCAQGRTPVGYRGARTFLARATFPNNPLVFIQRSRSRSTVFTFVGQPSSCQCASYDSTRMHDDRGDDESREAREPAHHARRPMNAFLIFCKRHRGSVRSGFPHLENRAVTRVLGEWWATLHPDQKRSYTNLAQEYKDAFLNANPDFKWYKLPAPPLRTLNTRPTNKKQESSSSGAQSTDSVKSEYESSDCTKPDRRDGQLIQPGKLADESQIGGLSSLFTPQKTESSEEQVTVNGIIAENDIPKPPKKRYTESPFQSDQKRDCKADLFGEKKRKRAESNNNEQHETIIEDEKHAINPFAATHTQPEENSFRSERTCKGLRYQKFLAEQMKNIGPSGQQTKRRRITGSHGSDERPNERRNSISSNVSEKTDSLSSEGGNSSRGELEHLVESAEGNMEASRPEDTETEGAEVDYGPWTARKRFRAEDFNLEKKIEALPSLSLEEFQEKKKQQRTKKKKILQKVNSSASKRHQNNPSSSSQTSSQTRRMNATNVSSEDLEKAHLVGSQKRKARKQSITRNAAAINSAKQSEDQEANKSWCASPDLEALECLATVAANRTKLTKNNA</sequence>
<dbReference type="Pfam" id="PF00505">
    <property type="entry name" value="HMG_box"/>
    <property type="match status" value="1"/>
</dbReference>
<evidence type="ECO:0000256" key="3">
    <source>
        <dbReference type="ARBA" id="ARBA00023125"/>
    </source>
</evidence>
<feature type="region of interest" description="Disordered" evidence="7">
    <location>
        <begin position="508"/>
        <end position="598"/>
    </location>
</feature>
<proteinExistence type="predicted"/>
<dbReference type="InterPro" id="IPR036910">
    <property type="entry name" value="HMG_box_dom_sf"/>
</dbReference>
<dbReference type="OrthoDB" id="2377365at2759"/>
<dbReference type="EMBL" id="QOIP01000013">
    <property type="protein sequence ID" value="RLU15139.1"/>
    <property type="molecule type" value="Genomic_DNA"/>
</dbReference>
<dbReference type="GO" id="GO:0005634">
    <property type="term" value="C:nucleus"/>
    <property type="evidence" value="ECO:0007669"/>
    <property type="project" value="UniProtKB-UniRule"/>
</dbReference>
<feature type="region of interest" description="Disordered" evidence="7">
    <location>
        <begin position="122"/>
        <end position="142"/>
    </location>
</feature>
<evidence type="ECO:0000256" key="4">
    <source>
        <dbReference type="ARBA" id="ARBA00023163"/>
    </source>
</evidence>
<dbReference type="Proteomes" id="UP000279307">
    <property type="component" value="Chromosome 13"/>
</dbReference>
<evidence type="ECO:0000256" key="1">
    <source>
        <dbReference type="ARBA" id="ARBA00022553"/>
    </source>
</evidence>